<evidence type="ECO:0000313" key="11">
    <source>
        <dbReference type="EMBL" id="RST90165.1"/>
    </source>
</evidence>
<evidence type="ECO:0000256" key="9">
    <source>
        <dbReference type="PIRSR" id="PIRSR618319-50"/>
    </source>
</evidence>
<name>A0A429Z935_9ENTE</name>
<evidence type="ECO:0000256" key="6">
    <source>
        <dbReference type="ARBA" id="ARBA00023266"/>
    </source>
</evidence>
<comment type="pathway">
    <text evidence="8">Aminoacyl-tRNA biosynthesis; selenocysteinyl-tRNA(Sec) biosynthesis; selenocysteinyl-tRNA(Sec) from L-seryl-tRNA(Sec) (bacterial route): step 1/1.</text>
</comment>
<dbReference type="EMBL" id="PXZH01000001">
    <property type="protein sequence ID" value="RST90165.1"/>
    <property type="molecule type" value="Genomic_DNA"/>
</dbReference>
<dbReference type="Pfam" id="PF12390">
    <property type="entry name" value="Se-cys_synth_N"/>
    <property type="match status" value="1"/>
</dbReference>
<dbReference type="InterPro" id="IPR015424">
    <property type="entry name" value="PyrdxlP-dep_Trfase"/>
</dbReference>
<dbReference type="GO" id="GO:0004125">
    <property type="term" value="F:L-seryl-tRNA(Sec) selenium transferase activity"/>
    <property type="evidence" value="ECO:0007669"/>
    <property type="project" value="UniProtKB-UniRule"/>
</dbReference>
<dbReference type="RefSeq" id="WP_125942778.1">
    <property type="nucleotide sequence ID" value="NZ_PXZH01000001.1"/>
</dbReference>
<feature type="domain" description="L-seryl-tRNA selenium transferase N-terminal" evidence="10">
    <location>
        <begin position="6"/>
        <end position="45"/>
    </location>
</feature>
<evidence type="ECO:0000313" key="12">
    <source>
        <dbReference type="Proteomes" id="UP000277864"/>
    </source>
</evidence>
<organism evidence="11 12">
    <name type="scientific">Vagococcus humatus</name>
    <dbReference type="NCBI Taxonomy" id="1889241"/>
    <lineage>
        <taxon>Bacteria</taxon>
        <taxon>Bacillati</taxon>
        <taxon>Bacillota</taxon>
        <taxon>Bacilli</taxon>
        <taxon>Lactobacillales</taxon>
        <taxon>Enterococcaceae</taxon>
        <taxon>Vagococcus</taxon>
    </lineage>
</organism>
<dbReference type="GO" id="GO:0005737">
    <property type="term" value="C:cytoplasm"/>
    <property type="evidence" value="ECO:0007669"/>
    <property type="project" value="UniProtKB-SubCell"/>
</dbReference>
<keyword evidence="4 8" id="KW-0663">Pyridoxal phosphate</keyword>
<dbReference type="Pfam" id="PF03841">
    <property type="entry name" value="SelA"/>
    <property type="match status" value="1"/>
</dbReference>
<protein>
    <recommendedName>
        <fullName evidence="8">L-seryl-tRNA(Sec) selenium transferase</fullName>
        <ecNumber evidence="8">2.9.1.1</ecNumber>
    </recommendedName>
    <alternativeName>
        <fullName evidence="8">Selenocysteine synthase</fullName>
        <shortName evidence="8">Sec synthase</shortName>
    </alternativeName>
    <alternativeName>
        <fullName evidence="8">Selenocysteinyl-tRNA(Sec) synthase</fullName>
    </alternativeName>
</protein>
<proteinExistence type="inferred from homology"/>
<dbReference type="InterPro" id="IPR025862">
    <property type="entry name" value="SelA_trans_N_dom"/>
</dbReference>
<comment type="function">
    <text evidence="8">Converts seryl-tRNA(Sec) to selenocysteinyl-tRNA(Sec) required for selenoprotein biosynthesis.</text>
</comment>
<dbReference type="SUPFAM" id="SSF53383">
    <property type="entry name" value="PLP-dependent transferases"/>
    <property type="match status" value="1"/>
</dbReference>
<dbReference type="HAMAP" id="MF_00423">
    <property type="entry name" value="SelA"/>
    <property type="match status" value="1"/>
</dbReference>
<dbReference type="Gene3D" id="3.40.640.10">
    <property type="entry name" value="Type I PLP-dependent aspartate aminotransferase-like (Major domain)"/>
    <property type="match status" value="1"/>
</dbReference>
<evidence type="ECO:0000256" key="7">
    <source>
        <dbReference type="ARBA" id="ARBA00044507"/>
    </source>
</evidence>
<keyword evidence="3 8" id="KW-0808">Transferase</keyword>
<evidence type="ECO:0000256" key="5">
    <source>
        <dbReference type="ARBA" id="ARBA00022917"/>
    </source>
</evidence>
<dbReference type="GO" id="GO:0001717">
    <property type="term" value="P:conversion of seryl-tRNAsec to selenocys-tRNAsec"/>
    <property type="evidence" value="ECO:0007669"/>
    <property type="project" value="UniProtKB-UniRule"/>
</dbReference>
<keyword evidence="12" id="KW-1185">Reference proteome</keyword>
<dbReference type="UniPathway" id="UPA00906">
    <property type="reaction ID" value="UER00896"/>
</dbReference>
<dbReference type="NCBIfam" id="TIGR00474">
    <property type="entry name" value="selA"/>
    <property type="match status" value="1"/>
</dbReference>
<comment type="similarity">
    <text evidence="7 8">Belongs to the SelA family.</text>
</comment>
<dbReference type="GO" id="GO:0001514">
    <property type="term" value="P:selenocysteine incorporation"/>
    <property type="evidence" value="ECO:0007669"/>
    <property type="project" value="UniProtKB-UniRule"/>
</dbReference>
<sequence length="465" mass="51243">MKKNVLAQLPSVDQLLKQPDMLSVISQYGVEQVKKSTQHIIQATRSKLLAGEEDVSLEIVHFISKIEQALQQKHTPHLCSVINATGVVLHTNLGRSNLSPSIQSYLNDIAFGYSNLEYDLEKGQRGSRYSHLTQIIQELTGAEDVLVVNNNAAAVLLALNTLANQQEIVVSRGELVEIGGSFRIPNIIELSGGRIKEVGTTNKTHAKDYKEAINEETGALLKVHTSNYRVVGFSETVSMEELVQIGHQHELPVMNDLGSGLLMDLTELGLSYEPTVRECLEAGCDIVTFSGDKLLGGPQAGIIVGKKAYIEKMKKNQLTRALRVDKMTIAALEGTLRLYLNKEQVFDQVPTLRLLKQSLAEIEKKAIDFIQLGKSSDILGDLTLSEGYSQVGGGSYPMEYLPTKLVKYTSPVFSAAEIERGLRLSKAHIITRVHDQSVYFDLRTVEANQVATIVETLKEMTTQGN</sequence>
<evidence type="ECO:0000256" key="8">
    <source>
        <dbReference type="HAMAP-Rule" id="MF_00423"/>
    </source>
</evidence>
<dbReference type="AlphaFoldDB" id="A0A429Z935"/>
<dbReference type="InterPro" id="IPR004534">
    <property type="entry name" value="SelA_trans"/>
</dbReference>
<evidence type="ECO:0000259" key="10">
    <source>
        <dbReference type="Pfam" id="PF12390"/>
    </source>
</evidence>
<accession>A0A429Z935</accession>
<keyword evidence="2 8" id="KW-0963">Cytoplasm</keyword>
<gene>
    <name evidence="8" type="primary">selA</name>
    <name evidence="11" type="ORF">C7P63_03560</name>
</gene>
<dbReference type="InterPro" id="IPR015421">
    <property type="entry name" value="PyrdxlP-dep_Trfase_major"/>
</dbReference>
<evidence type="ECO:0000256" key="4">
    <source>
        <dbReference type="ARBA" id="ARBA00022898"/>
    </source>
</evidence>
<comment type="cofactor">
    <cofactor evidence="1 8 9">
        <name>pyridoxal 5'-phosphate</name>
        <dbReference type="ChEBI" id="CHEBI:597326"/>
    </cofactor>
</comment>
<evidence type="ECO:0000256" key="3">
    <source>
        <dbReference type="ARBA" id="ARBA00022679"/>
    </source>
</evidence>
<dbReference type="PANTHER" id="PTHR32328">
    <property type="entry name" value="L-SERYL-TRNA(SEC) SELENIUM TRANSFERASE"/>
    <property type="match status" value="1"/>
</dbReference>
<dbReference type="OrthoDB" id="9787096at2"/>
<comment type="caution">
    <text evidence="11">The sequence shown here is derived from an EMBL/GenBank/DDBJ whole genome shotgun (WGS) entry which is preliminary data.</text>
</comment>
<dbReference type="PANTHER" id="PTHR32328:SF0">
    <property type="entry name" value="L-SERYL-TRNA(SEC) SELENIUM TRANSFERASE"/>
    <property type="match status" value="1"/>
</dbReference>
<dbReference type="Gene3D" id="3.90.1150.180">
    <property type="match status" value="1"/>
</dbReference>
<feature type="modified residue" description="N6-(pyridoxal phosphate)lysine" evidence="8 9">
    <location>
        <position position="293"/>
    </location>
</feature>
<evidence type="ECO:0000256" key="1">
    <source>
        <dbReference type="ARBA" id="ARBA00001933"/>
    </source>
</evidence>
<dbReference type="Proteomes" id="UP000277864">
    <property type="component" value="Unassembled WGS sequence"/>
</dbReference>
<dbReference type="InterPro" id="IPR018319">
    <property type="entry name" value="SelA-like"/>
</dbReference>
<comment type="catalytic activity">
    <reaction evidence="8">
        <text>L-seryl-tRNA(Sec) + selenophosphate + H(+) = L-selenocysteinyl-tRNA(Sec) + phosphate</text>
        <dbReference type="Rhea" id="RHEA:22728"/>
        <dbReference type="Rhea" id="RHEA-COMP:9742"/>
        <dbReference type="Rhea" id="RHEA-COMP:9743"/>
        <dbReference type="ChEBI" id="CHEBI:15378"/>
        <dbReference type="ChEBI" id="CHEBI:16144"/>
        <dbReference type="ChEBI" id="CHEBI:43474"/>
        <dbReference type="ChEBI" id="CHEBI:78533"/>
        <dbReference type="ChEBI" id="CHEBI:78573"/>
        <dbReference type="EC" id="2.9.1.1"/>
    </reaction>
</comment>
<evidence type="ECO:0000256" key="2">
    <source>
        <dbReference type="ARBA" id="ARBA00022490"/>
    </source>
</evidence>
<dbReference type="EC" id="2.9.1.1" evidence="8"/>
<keyword evidence="6 8" id="KW-0711">Selenium</keyword>
<keyword evidence="5 8" id="KW-0648">Protein biosynthesis</keyword>
<comment type="subcellular location">
    <subcellularLocation>
        <location evidence="8">Cytoplasm</location>
    </subcellularLocation>
</comment>
<reference evidence="11 12" key="1">
    <citation type="submission" date="2018-03" db="EMBL/GenBank/DDBJ databases">
        <authorList>
            <person name="Gulvik C.A."/>
        </authorList>
    </citation>
    <scope>NUCLEOTIDE SEQUENCE [LARGE SCALE GENOMIC DNA]</scope>
    <source>
        <strain evidence="11 12">JCM 31581</strain>
    </source>
</reference>